<organism evidence="2 3">
    <name type="scientific">Tropilaelaps mercedesae</name>
    <dbReference type="NCBI Taxonomy" id="418985"/>
    <lineage>
        <taxon>Eukaryota</taxon>
        <taxon>Metazoa</taxon>
        <taxon>Ecdysozoa</taxon>
        <taxon>Arthropoda</taxon>
        <taxon>Chelicerata</taxon>
        <taxon>Arachnida</taxon>
        <taxon>Acari</taxon>
        <taxon>Parasitiformes</taxon>
        <taxon>Mesostigmata</taxon>
        <taxon>Gamasina</taxon>
        <taxon>Dermanyssoidea</taxon>
        <taxon>Laelapidae</taxon>
        <taxon>Tropilaelaps</taxon>
    </lineage>
</organism>
<dbReference type="AlphaFoldDB" id="A0A1V9WY46"/>
<evidence type="ECO:0000313" key="3">
    <source>
        <dbReference type="Proteomes" id="UP000192247"/>
    </source>
</evidence>
<feature type="region of interest" description="Disordered" evidence="1">
    <location>
        <begin position="258"/>
        <end position="283"/>
    </location>
</feature>
<protein>
    <submittedName>
        <fullName evidence="2">Potassium voltage-gated channel protein Shab-like</fullName>
    </submittedName>
</protein>
<proteinExistence type="predicted"/>
<feature type="region of interest" description="Disordered" evidence="1">
    <location>
        <begin position="125"/>
        <end position="151"/>
    </location>
</feature>
<accession>A0A1V9WY46</accession>
<dbReference type="InParanoid" id="A0A1V9WY46"/>
<dbReference type="Proteomes" id="UP000192247">
    <property type="component" value="Unassembled WGS sequence"/>
</dbReference>
<gene>
    <name evidence="2" type="ORF">BIW11_14332</name>
</gene>
<reference evidence="2 3" key="1">
    <citation type="journal article" date="2017" name="Gigascience">
        <title>Draft genome of the honey bee ectoparasitic mite, Tropilaelaps mercedesae, is shaped by the parasitic life history.</title>
        <authorList>
            <person name="Dong X."/>
            <person name="Armstrong S.D."/>
            <person name="Xia D."/>
            <person name="Makepeace B.L."/>
            <person name="Darby A.C."/>
            <person name="Kadowaki T."/>
        </authorList>
    </citation>
    <scope>NUCLEOTIDE SEQUENCE [LARGE SCALE GENOMIC DNA]</scope>
    <source>
        <strain evidence="2">Wuxi-XJTLU</strain>
    </source>
</reference>
<evidence type="ECO:0000256" key="1">
    <source>
        <dbReference type="SAM" id="MobiDB-lite"/>
    </source>
</evidence>
<keyword evidence="3" id="KW-1185">Reference proteome</keyword>
<evidence type="ECO:0000313" key="2">
    <source>
        <dbReference type="EMBL" id="OQR66175.1"/>
    </source>
</evidence>
<comment type="caution">
    <text evidence="2">The sequence shown here is derived from an EMBL/GenBank/DDBJ whole genome shotgun (WGS) entry which is preliminary data.</text>
</comment>
<sequence length="283" mass="29549">AAAAASKPRTILIRNLTNTSGKDGQRAEAETAVDVMCSPVECSAPVAQPEPVSIAIQTGGVQGNVKRCANPLCAYHGEEVAEGSGCVCNSGLYSLEGIDSPGVESADTMFADALDNLSAPCTPARRTISSQGHNSAPPGGHDAARSPTPQALAAASAPSCSAIMFPSLNPLVIRTTLQSAATTRLYEADEIRRNELRLRITPCVPQQRATAACQSKQRNPKSVRASDAIRRISTSSLAAKKLAETAVSQLLQTAQASDSEIQSAIDQPMTLSNRPSSRRKNIG</sequence>
<name>A0A1V9WY46_9ACAR</name>
<feature type="non-terminal residue" evidence="2">
    <location>
        <position position="1"/>
    </location>
</feature>
<dbReference type="EMBL" id="MNPL01033467">
    <property type="protein sequence ID" value="OQR66175.1"/>
    <property type="molecule type" value="Genomic_DNA"/>
</dbReference>
<feature type="compositionally biased region" description="Polar residues" evidence="1">
    <location>
        <begin position="258"/>
        <end position="275"/>
    </location>
</feature>